<comment type="caution">
    <text evidence="2">The sequence shown here is derived from an EMBL/GenBank/DDBJ whole genome shotgun (WGS) entry which is preliminary data.</text>
</comment>
<dbReference type="AlphaFoldDB" id="A0A4Z1C9J6"/>
<dbReference type="SUPFAM" id="SSF53474">
    <property type="entry name" value="alpha/beta-Hydrolases"/>
    <property type="match status" value="1"/>
</dbReference>
<evidence type="ECO:0000313" key="2">
    <source>
        <dbReference type="EMBL" id="TGN40046.1"/>
    </source>
</evidence>
<name>A0A4Z1C9J6_9GAMM</name>
<dbReference type="EMBL" id="SRPF01000002">
    <property type="protein sequence ID" value="TGN40046.1"/>
    <property type="molecule type" value="Genomic_DNA"/>
</dbReference>
<organism evidence="2 3">
    <name type="scientific">Marinobacter confluentis</name>
    <dbReference type="NCBI Taxonomy" id="1697557"/>
    <lineage>
        <taxon>Bacteria</taxon>
        <taxon>Pseudomonadati</taxon>
        <taxon>Pseudomonadota</taxon>
        <taxon>Gammaproteobacteria</taxon>
        <taxon>Pseudomonadales</taxon>
        <taxon>Marinobacteraceae</taxon>
        <taxon>Marinobacter</taxon>
    </lineage>
</organism>
<feature type="domain" description="AB hydrolase-1" evidence="1">
    <location>
        <begin position="34"/>
        <end position="228"/>
    </location>
</feature>
<protein>
    <submittedName>
        <fullName evidence="2">Alpha/beta fold hydrolase</fullName>
    </submittedName>
</protein>
<dbReference type="InterPro" id="IPR029058">
    <property type="entry name" value="AB_hydrolase_fold"/>
</dbReference>
<sequence>MTALSDAQSLVVIGGWGVDARMLQAVVARWPGRVHFVSLGDELLSLNQTLSDVALGLVSEYSQPAAWLGWSQGAQVVMAAANLPGTPVEKVITLAGFPRFVAGDGWTDGMAAETFEAFRMGLAADANRTWRRFQQLLIHGCPGEESNQARKELSRWIKQGPVARSDNLENGLAWLAHEDQRLLWQRLEVPALHLLAGADALVQPWVKHLPVPDSSRVQVMPDMTHWPVGLKAAECGRWLKDFAAIGEAVT</sequence>
<dbReference type="Gene3D" id="3.40.50.1820">
    <property type="entry name" value="alpha/beta hydrolase"/>
    <property type="match status" value="1"/>
</dbReference>
<reference evidence="2 3" key="1">
    <citation type="submission" date="2019-04" db="EMBL/GenBank/DDBJ databases">
        <authorList>
            <person name="Park S."/>
            <person name="Yoon J.-H."/>
        </authorList>
    </citation>
    <scope>NUCLEOTIDE SEQUENCE [LARGE SCALE GENOMIC DNA]</scope>
    <source>
        <strain evidence="2 3">HJM-18</strain>
    </source>
</reference>
<evidence type="ECO:0000259" key="1">
    <source>
        <dbReference type="Pfam" id="PF12697"/>
    </source>
</evidence>
<dbReference type="OrthoDB" id="9780744at2"/>
<dbReference type="Pfam" id="PF12697">
    <property type="entry name" value="Abhydrolase_6"/>
    <property type="match status" value="1"/>
</dbReference>
<gene>
    <name evidence="2" type="ORF">E5Q11_07060</name>
</gene>
<evidence type="ECO:0000313" key="3">
    <source>
        <dbReference type="Proteomes" id="UP000298325"/>
    </source>
</evidence>
<dbReference type="RefSeq" id="WP_135802709.1">
    <property type="nucleotide sequence ID" value="NZ_SRPF01000002.1"/>
</dbReference>
<dbReference type="GO" id="GO:0016787">
    <property type="term" value="F:hydrolase activity"/>
    <property type="evidence" value="ECO:0007669"/>
    <property type="project" value="UniProtKB-KW"/>
</dbReference>
<keyword evidence="2" id="KW-0378">Hydrolase</keyword>
<keyword evidence="3" id="KW-1185">Reference proteome</keyword>
<dbReference type="InterPro" id="IPR000073">
    <property type="entry name" value="AB_hydrolase_1"/>
</dbReference>
<accession>A0A4Z1C9J6</accession>
<dbReference type="Proteomes" id="UP000298325">
    <property type="component" value="Unassembled WGS sequence"/>
</dbReference>
<proteinExistence type="predicted"/>